<accession>A0A7G8PPQ0</accession>
<organism evidence="1 2">
    <name type="scientific">Mycolicibacterium fluoranthenivorans</name>
    <dbReference type="NCBI Taxonomy" id="258505"/>
    <lineage>
        <taxon>Bacteria</taxon>
        <taxon>Bacillati</taxon>
        <taxon>Actinomycetota</taxon>
        <taxon>Actinomycetes</taxon>
        <taxon>Mycobacteriales</taxon>
        <taxon>Mycobacteriaceae</taxon>
        <taxon>Mycolicibacterium</taxon>
    </lineage>
</organism>
<gene>
    <name evidence="1" type="ORF">HZU40_24905</name>
</gene>
<evidence type="ECO:0000313" key="1">
    <source>
        <dbReference type="EMBL" id="QNJ96316.1"/>
    </source>
</evidence>
<proteinExistence type="predicted"/>
<dbReference type="AlphaFoldDB" id="A0A7G8PPQ0"/>
<name>A0A7G8PPQ0_9MYCO</name>
<sequence length="279" mass="29650">MWDVIIAVVQDLLTPLIALSPPSLLRVNSVTRETCAKTMGLTPLPYEAPTEPESETEGLLVEFAEQFSADVAAVTPEQRSTLMTAFGAEVLGIAALMFVADFGPRVAAGLAALGVPVREPEAWDTQTHPADALLNRFTSAVGALRGLDPLTTEIIRLRGATQHNCRLCKSLRETGALEAGGSEPLYAEISQYEESSELSVAHKAALRYVDALVWTPSSLDDAVAGVSAHWSVEQAVEITLDVMRNATNKIAVALGGDAPRVADGVEHYRLGADGMPVFG</sequence>
<evidence type="ECO:0000313" key="2">
    <source>
        <dbReference type="Proteomes" id="UP000515498"/>
    </source>
</evidence>
<reference evidence="1 2" key="1">
    <citation type="submission" date="2020-07" db="EMBL/GenBank/DDBJ databases">
        <title>Draft genome sequence of four isobutane-metabolizing strains capable of cometabolically degrading diverse ether contaminants.</title>
        <authorList>
            <person name="Chen W."/>
            <person name="Faulkner N."/>
            <person name="Smith C."/>
            <person name="Hyman M."/>
        </authorList>
    </citation>
    <scope>NUCLEOTIDE SEQUENCE [LARGE SCALE GENOMIC DNA]</scope>
    <source>
        <strain evidence="1 2">2A</strain>
    </source>
</reference>
<dbReference type="Gene3D" id="1.20.1290.10">
    <property type="entry name" value="AhpD-like"/>
    <property type="match status" value="1"/>
</dbReference>
<dbReference type="SUPFAM" id="SSF69118">
    <property type="entry name" value="AhpD-like"/>
    <property type="match status" value="1"/>
</dbReference>
<protein>
    <submittedName>
        <fullName evidence="1">Carboxymuconolactone decarboxylase family protein</fullName>
    </submittedName>
</protein>
<dbReference type="Proteomes" id="UP000515498">
    <property type="component" value="Chromosome"/>
</dbReference>
<dbReference type="KEGG" id="mflu:HZU40_24905"/>
<dbReference type="InterPro" id="IPR029032">
    <property type="entry name" value="AhpD-like"/>
</dbReference>
<dbReference type="EMBL" id="CP059894">
    <property type="protein sequence ID" value="QNJ96316.1"/>
    <property type="molecule type" value="Genomic_DNA"/>
</dbReference>